<accession>A0A016XFV5</accession>
<dbReference type="Gene3D" id="3.90.226.10">
    <property type="entry name" value="2-enoyl-CoA Hydratase, Chain A, domain 1"/>
    <property type="match status" value="1"/>
</dbReference>
<dbReference type="GO" id="GO:0004300">
    <property type="term" value="F:enoyl-CoA hydratase activity"/>
    <property type="evidence" value="ECO:0007669"/>
    <property type="project" value="UniProtKB-EC"/>
</dbReference>
<evidence type="ECO:0000313" key="6">
    <source>
        <dbReference type="Proteomes" id="UP000023268"/>
    </source>
</evidence>
<dbReference type="InterPro" id="IPR029045">
    <property type="entry name" value="ClpP/crotonase-like_dom_sf"/>
</dbReference>
<dbReference type="PROSITE" id="PS00166">
    <property type="entry name" value="ENOYL_COA_HYDRATASE"/>
    <property type="match status" value="1"/>
</dbReference>
<keyword evidence="3 5" id="KW-0456">Lyase</keyword>
<dbReference type="PANTHER" id="PTHR11941:SF169">
    <property type="entry name" value="(7AS)-7A-METHYL-1,5-DIOXO-2,3,5,6,7,7A-HEXAHYDRO-1H-INDENE-CARBOXYL-COA HYDROLASE"/>
    <property type="match status" value="1"/>
</dbReference>
<gene>
    <name evidence="5" type="ORF">AZ34_07745</name>
</gene>
<protein>
    <submittedName>
        <fullName evidence="5">Enoyl-CoA hydratase</fullName>
        <ecNumber evidence="5">4.2.1.17</ecNumber>
    </submittedName>
</protein>
<keyword evidence="2" id="KW-0443">Lipid metabolism</keyword>
<dbReference type="STRING" id="1458275.AZ34_07745"/>
<dbReference type="InterPro" id="IPR001753">
    <property type="entry name" value="Enoyl-CoA_hydra/iso"/>
</dbReference>
<dbReference type="PANTHER" id="PTHR11941">
    <property type="entry name" value="ENOYL-COA HYDRATASE-RELATED"/>
    <property type="match status" value="1"/>
</dbReference>
<name>A0A016XFV5_9BURK</name>
<dbReference type="EC" id="4.2.1.17" evidence="5"/>
<dbReference type="SUPFAM" id="SSF52096">
    <property type="entry name" value="ClpP/crotonase"/>
    <property type="match status" value="1"/>
</dbReference>
<evidence type="ECO:0000313" key="5">
    <source>
        <dbReference type="EMBL" id="EYC50974.1"/>
    </source>
</evidence>
<comment type="caution">
    <text evidence="5">The sequence shown here is derived from an EMBL/GenBank/DDBJ whole genome shotgun (WGS) entry which is preliminary data.</text>
</comment>
<dbReference type="EMBL" id="JEMG01000001">
    <property type="protein sequence ID" value="EYC50974.1"/>
    <property type="molecule type" value="Genomic_DNA"/>
</dbReference>
<dbReference type="OrthoDB" id="5515649at2"/>
<sequence length="259" mass="27142">MSAQLKSSTHGLTMVLTVSNPGQRNALGPAIYAAGIEALNVAETNPDVRSVILIGEGTTFCAGGDLNRLQANRQQPPAVQTQSIDQLHGWIEAIRAFPKPVIAAVEGYAAGAGFALALSCDLIVAASDAVFLTSYGQVGLSPDGGTSWQLARSLPRQFASELLLAGERIGASRLHALGLVNRVCEPGHALDTALALAVQVNAQAPNVLASGKELLETAVHNSLHAHLAEEQEHFVRNLNHPNAGIGIAAFLNRQAPEFE</sequence>
<evidence type="ECO:0000256" key="2">
    <source>
        <dbReference type="ARBA" id="ARBA00023098"/>
    </source>
</evidence>
<reference evidence="5 6" key="1">
    <citation type="submission" date="2014-02" db="EMBL/GenBank/DDBJ databases">
        <title>Draft Genome of Hylemonella gracilis isolated from the Niagara River.</title>
        <authorList>
            <person name="Pawlowski D.R."/>
            <person name="Koudelka G.B."/>
        </authorList>
    </citation>
    <scope>NUCLEOTIDE SEQUENCE [LARGE SCALE GENOMIC DNA]</scope>
    <source>
        <strain evidence="5 6">Niagara R</strain>
    </source>
</reference>
<evidence type="ECO:0000256" key="3">
    <source>
        <dbReference type="ARBA" id="ARBA00023239"/>
    </source>
</evidence>
<organism evidence="5 6">
    <name type="scientific">Hylemonella gracilis str. Niagara R</name>
    <dbReference type="NCBI Taxonomy" id="1458275"/>
    <lineage>
        <taxon>Bacteria</taxon>
        <taxon>Pseudomonadati</taxon>
        <taxon>Pseudomonadota</taxon>
        <taxon>Betaproteobacteria</taxon>
        <taxon>Burkholderiales</taxon>
        <taxon>Comamonadaceae</taxon>
        <taxon>Hylemonella</taxon>
    </lineage>
</organism>
<dbReference type="InterPro" id="IPR018376">
    <property type="entry name" value="Enoyl-CoA_hyd/isom_CS"/>
</dbReference>
<dbReference type="Pfam" id="PF00378">
    <property type="entry name" value="ECH_1"/>
    <property type="match status" value="1"/>
</dbReference>
<dbReference type="CDD" id="cd06558">
    <property type="entry name" value="crotonase-like"/>
    <property type="match status" value="1"/>
</dbReference>
<dbReference type="RefSeq" id="WP_035606656.1">
    <property type="nucleotide sequence ID" value="NZ_JEMG01000001.1"/>
</dbReference>
<dbReference type="NCBIfam" id="NF046063">
    <property type="entry name" value="oxepin_alt"/>
    <property type="match status" value="1"/>
</dbReference>
<comment type="similarity">
    <text evidence="1 4">Belongs to the enoyl-CoA hydratase/isomerase family.</text>
</comment>
<dbReference type="AlphaFoldDB" id="A0A016XFV5"/>
<proteinExistence type="inferred from homology"/>
<dbReference type="Gene3D" id="1.10.12.10">
    <property type="entry name" value="Lyase 2-enoyl-coa Hydratase, Chain A, domain 2"/>
    <property type="match status" value="1"/>
</dbReference>
<dbReference type="NCBIfam" id="NF005700">
    <property type="entry name" value="PRK07511.1"/>
    <property type="match status" value="1"/>
</dbReference>
<dbReference type="GO" id="GO:0006635">
    <property type="term" value="P:fatty acid beta-oxidation"/>
    <property type="evidence" value="ECO:0007669"/>
    <property type="project" value="TreeGrafter"/>
</dbReference>
<dbReference type="InterPro" id="IPR014748">
    <property type="entry name" value="Enoyl-CoA_hydra_C"/>
</dbReference>
<dbReference type="Proteomes" id="UP000023268">
    <property type="component" value="Unassembled WGS sequence"/>
</dbReference>
<evidence type="ECO:0000256" key="1">
    <source>
        <dbReference type="ARBA" id="ARBA00005254"/>
    </source>
</evidence>
<dbReference type="eggNOG" id="COG1024">
    <property type="taxonomic scope" value="Bacteria"/>
</dbReference>
<evidence type="ECO:0000256" key="4">
    <source>
        <dbReference type="RuleBase" id="RU003707"/>
    </source>
</evidence>